<gene>
    <name evidence="10" type="ORF">C5467_01310</name>
</gene>
<dbReference type="EMBL" id="PUJY01000001">
    <property type="protein sequence ID" value="TDB63201.1"/>
    <property type="molecule type" value="Genomic_DNA"/>
</dbReference>
<dbReference type="AlphaFoldDB" id="A0A4R4K9Z1"/>
<protein>
    <submittedName>
        <fullName evidence="10">ABC transporter</fullName>
    </submittedName>
</protein>
<evidence type="ECO:0000256" key="4">
    <source>
        <dbReference type="ARBA" id="ARBA00022989"/>
    </source>
</evidence>
<comment type="similarity">
    <text evidence="6">Belongs to the ABC-4 integral membrane protein family.</text>
</comment>
<comment type="caution">
    <text evidence="10">The sequence shown here is derived from an EMBL/GenBank/DDBJ whole genome shotgun (WGS) entry which is preliminary data.</text>
</comment>
<dbReference type="InterPro" id="IPR003838">
    <property type="entry name" value="ABC3_permease_C"/>
</dbReference>
<feature type="transmembrane region" description="Helical" evidence="7">
    <location>
        <begin position="33"/>
        <end position="54"/>
    </location>
</feature>
<dbReference type="PANTHER" id="PTHR30572:SF4">
    <property type="entry name" value="ABC TRANSPORTER PERMEASE YTRF"/>
    <property type="match status" value="1"/>
</dbReference>
<evidence type="ECO:0000313" key="11">
    <source>
        <dbReference type="Proteomes" id="UP000295598"/>
    </source>
</evidence>
<keyword evidence="5 7" id="KW-0472">Membrane</keyword>
<dbReference type="RefSeq" id="WP_132351782.1">
    <property type="nucleotide sequence ID" value="NZ_CAWOJO010000001.1"/>
</dbReference>
<evidence type="ECO:0000259" key="8">
    <source>
        <dbReference type="Pfam" id="PF02687"/>
    </source>
</evidence>
<evidence type="ECO:0000256" key="6">
    <source>
        <dbReference type="ARBA" id="ARBA00038076"/>
    </source>
</evidence>
<dbReference type="GO" id="GO:0005886">
    <property type="term" value="C:plasma membrane"/>
    <property type="evidence" value="ECO:0007669"/>
    <property type="project" value="UniProtKB-SubCell"/>
</dbReference>
<keyword evidence="2" id="KW-1003">Cell membrane</keyword>
<dbReference type="GO" id="GO:0022857">
    <property type="term" value="F:transmembrane transporter activity"/>
    <property type="evidence" value="ECO:0007669"/>
    <property type="project" value="TreeGrafter"/>
</dbReference>
<organism evidence="10 11">
    <name type="scientific">Photorhabdus khanii subsp. guanajuatensis</name>
    <dbReference type="NCBI Taxonomy" id="2100166"/>
    <lineage>
        <taxon>Bacteria</taxon>
        <taxon>Pseudomonadati</taxon>
        <taxon>Pseudomonadota</taxon>
        <taxon>Gammaproteobacteria</taxon>
        <taxon>Enterobacterales</taxon>
        <taxon>Morganellaceae</taxon>
        <taxon>Photorhabdus</taxon>
    </lineage>
</organism>
<dbReference type="PANTHER" id="PTHR30572">
    <property type="entry name" value="MEMBRANE COMPONENT OF TRANSPORTER-RELATED"/>
    <property type="match status" value="1"/>
</dbReference>
<evidence type="ECO:0000259" key="9">
    <source>
        <dbReference type="Pfam" id="PF12704"/>
    </source>
</evidence>
<accession>A0A4R4K9Z1</accession>
<evidence type="ECO:0000256" key="5">
    <source>
        <dbReference type="ARBA" id="ARBA00023136"/>
    </source>
</evidence>
<dbReference type="InterPro" id="IPR025857">
    <property type="entry name" value="MacB_PCD"/>
</dbReference>
<feature type="domain" description="MacB-like periplasmic core" evidence="9">
    <location>
        <begin position="34"/>
        <end position="255"/>
    </location>
</feature>
<evidence type="ECO:0000256" key="2">
    <source>
        <dbReference type="ARBA" id="ARBA00022475"/>
    </source>
</evidence>
<dbReference type="InterPro" id="IPR050250">
    <property type="entry name" value="Macrolide_Exporter_MacB"/>
</dbReference>
<keyword evidence="4 7" id="KW-1133">Transmembrane helix</keyword>
<dbReference type="Pfam" id="PF12704">
    <property type="entry name" value="MacB_PCD"/>
    <property type="match status" value="1"/>
</dbReference>
<evidence type="ECO:0000256" key="3">
    <source>
        <dbReference type="ARBA" id="ARBA00022692"/>
    </source>
</evidence>
<proteinExistence type="inferred from homology"/>
<dbReference type="Pfam" id="PF02687">
    <property type="entry name" value="FtsX"/>
    <property type="match status" value="1"/>
</dbReference>
<feature type="transmembrane region" description="Helical" evidence="7">
    <location>
        <begin position="333"/>
        <end position="359"/>
    </location>
</feature>
<evidence type="ECO:0000313" key="10">
    <source>
        <dbReference type="EMBL" id="TDB63201.1"/>
    </source>
</evidence>
<feature type="transmembrane region" description="Helical" evidence="7">
    <location>
        <begin position="287"/>
        <end position="312"/>
    </location>
</feature>
<feature type="domain" description="ABC3 transporter permease C-terminal" evidence="8">
    <location>
        <begin position="291"/>
        <end position="400"/>
    </location>
</feature>
<feature type="transmembrane region" description="Helical" evidence="7">
    <location>
        <begin position="371"/>
        <end position="393"/>
    </location>
</feature>
<reference evidence="10 11" key="1">
    <citation type="journal article" date="2019" name="Int. J. Syst. Evol. Microbiol.">
        <title>Photorhabdus khanii subsp. guanajuatensis subsp. nov., isolated from Heterorhabditis atacamensis, and Photorhabdus luminescens subsp. mexicana subsp. nov., isolated from Heterorhabditis mexicana entomopathogenic nematodes.</title>
        <authorList>
            <person name="Machado R.A.R."/>
            <person name="Bruno P."/>
            <person name="Arce C.C.M."/>
            <person name="Liechti N."/>
            <person name="Kohler A."/>
            <person name="Bernal J."/>
            <person name="Bruggmann R."/>
            <person name="Turlings T.C.J."/>
        </authorList>
    </citation>
    <scope>NUCLEOTIDE SEQUENCE [LARGE SCALE GENOMIC DNA]</scope>
    <source>
        <strain evidence="10 11">MEX20-17</strain>
    </source>
</reference>
<evidence type="ECO:0000256" key="1">
    <source>
        <dbReference type="ARBA" id="ARBA00004651"/>
    </source>
</evidence>
<dbReference type="Proteomes" id="UP000295598">
    <property type="component" value="Unassembled WGS sequence"/>
</dbReference>
<keyword evidence="3 7" id="KW-0812">Transmembrane</keyword>
<comment type="subcellular location">
    <subcellularLocation>
        <location evidence="1">Cell membrane</location>
        <topology evidence="1">Multi-pass membrane protein</topology>
    </subcellularLocation>
</comment>
<evidence type="ECO:0000256" key="7">
    <source>
        <dbReference type="SAM" id="Phobius"/>
    </source>
</evidence>
<sequence>MSKISLKFNVYSTVILFNLKMAARSLAAHKTRVFLTLLCIAVGVTSIVIMHAVGSATQDYIVKMVSSMGSNIISVKYKGQENGAFDSHHDYLTQADITSLSGNPHISHSTLFSTATATIVSPHGTADAQLIGANADIAVIRNLVIGQGRFYTPQEDAALANVVVLGASLAERLFLQIAQKEPASEQSIKINDISMRVIGILAQKGEGMDAGVDDTAFLPRNSYLVRLFGNTPPSGMVLKAKDATHVEPVKHAVEARLSQFKRQQSYEIRSTTELLKTLNETQSQINLFLLAISSVTLFVAGVSVMNTILISVRERRREIGIRLAVGASYSDIFYQFLTEAFLISLLGALLGLLFSFIGFRILSLFDIAVGFSFYSFLLASLSTCFITVVFGVYPSHRAAASAPIEGIREL</sequence>
<name>A0A4R4K9Z1_9GAMM</name>